<feature type="transmembrane region" description="Helical" evidence="1">
    <location>
        <begin position="46"/>
        <end position="64"/>
    </location>
</feature>
<dbReference type="EMBL" id="ACQT01000001">
    <property type="protein sequence ID" value="EER62423.1"/>
    <property type="molecule type" value="Genomic_DNA"/>
</dbReference>
<accession>C5SZM7</accession>
<keyword evidence="3" id="KW-1185">Reference proteome</keyword>
<comment type="caution">
    <text evidence="2">The sequence shown here is derived from an EMBL/GenBank/DDBJ whole genome shotgun (WGS) entry which is preliminary data.</text>
</comment>
<keyword evidence="1" id="KW-0472">Membrane</keyword>
<protein>
    <submittedName>
        <fullName evidence="2">Uncharacterized protein</fullName>
    </submittedName>
</protein>
<dbReference type="Proteomes" id="UP000003856">
    <property type="component" value="Unassembled WGS sequence"/>
</dbReference>
<dbReference type="OrthoDB" id="7994841at2"/>
<dbReference type="RefSeq" id="WP_005792737.1">
    <property type="nucleotide sequence ID" value="NZ_ACQT01000001.1"/>
</dbReference>
<gene>
    <name evidence="2" type="ORF">AcdelDRAFT_0107</name>
</gene>
<evidence type="ECO:0000313" key="3">
    <source>
        <dbReference type="Proteomes" id="UP000003856"/>
    </source>
</evidence>
<evidence type="ECO:0000256" key="1">
    <source>
        <dbReference type="SAM" id="Phobius"/>
    </source>
</evidence>
<reference evidence="2 3" key="1">
    <citation type="submission" date="2009-05" db="EMBL/GenBank/DDBJ databases">
        <title>The draft genome of Acidovorax delafieldii 2AN.</title>
        <authorList>
            <consortium name="US DOE Joint Genome Institute (JGI-PGF)"/>
            <person name="Lucas S."/>
            <person name="Copeland A."/>
            <person name="Lapidus A."/>
            <person name="Glavina del Rio T."/>
            <person name="Tice H."/>
            <person name="Bruce D."/>
            <person name="Goodwin L."/>
            <person name="Pitluck S."/>
            <person name="Larimer F."/>
            <person name="Land M.L."/>
            <person name="Hauser L."/>
            <person name="Shelobolina E.S."/>
            <person name="Picardal F."/>
            <person name="Roden E."/>
            <person name="Emerson D."/>
        </authorList>
    </citation>
    <scope>NUCLEOTIDE SEQUENCE [LARGE SCALE GENOMIC DNA]</scope>
    <source>
        <strain evidence="2 3">2AN</strain>
    </source>
</reference>
<dbReference type="PATRIC" id="fig|573060.9.peg.5252"/>
<proteinExistence type="predicted"/>
<organism evidence="2 3">
    <name type="scientific">Acidovorax delafieldii 2AN</name>
    <dbReference type="NCBI Taxonomy" id="573060"/>
    <lineage>
        <taxon>Bacteria</taxon>
        <taxon>Pseudomonadati</taxon>
        <taxon>Pseudomonadota</taxon>
        <taxon>Betaproteobacteria</taxon>
        <taxon>Burkholderiales</taxon>
        <taxon>Comamonadaceae</taxon>
        <taxon>Acidovorax</taxon>
    </lineage>
</organism>
<evidence type="ECO:0000313" key="2">
    <source>
        <dbReference type="EMBL" id="EER62423.1"/>
    </source>
</evidence>
<keyword evidence="1" id="KW-0812">Transmembrane</keyword>
<sequence length="206" mass="22538">MFVAIALGIGLVCLAIFGAATFFLAKGMASVLGVLALPLLGYRPPAVALRLTSWAGALLVLILLPMKGCSHVQVELYRQAIPPQFELVEVLHHDEIVGFREGCGYAIFRLSEDNLARIRRQGLTYFEAAELGRDGKPYHQYQPWKATPTSEHEQLLRGQNCAGEPSELLERAQRAAGNEGAYFTTGHEQDLVVVPALGLLIYSYNG</sequence>
<dbReference type="AlphaFoldDB" id="C5SZM7"/>
<name>C5SZM7_ACIDE</name>
<keyword evidence="1" id="KW-1133">Transmembrane helix</keyword>